<feature type="transmembrane region" description="Helical" evidence="1">
    <location>
        <begin position="118"/>
        <end position="143"/>
    </location>
</feature>
<dbReference type="OrthoDB" id="1749546at2"/>
<name>A0A0C7QK93_PARSO</name>
<sequence>MLDIDGLFWFCFNYLNMFIYFLAFKIILDYSNNVEKKDLKSYIPLLFMALISFLFYDERILLGIISCTIFCKLHYKDKILKATLVSCIYWIIIYNAIQKTSSTLIFGLNYFGVGDIDAFIFLLESLVFDIVLLSLITLVYIYTKKLYKSRKMLDIYIFIPIITSTCSLLLIFRDIAKDTNLLSTSMLKWLIMPILLLISNIYFFIMIKKIIHSYTIKQENKILKENVLKEYNYYLNINKEQDKVKEIYHDIKNHMVCIRDLCEYNNTKKVIEYIDSIELNFKKYDNFKQDFTSGSMIVDSILKNKVLVCEEKSIDFDINVDFYKNEFMDMIDICIIFSNIIDNAIEACEKIEIPNLDKKIRLYSKYIDEFCIIVIENTKTNEIIKNNTSFLTSKKDSSIHGIGLNNVRKSVEKYSGELVTSYSNNKFTLKIMIPCNSEV</sequence>
<keyword evidence="1" id="KW-0812">Transmembrane</keyword>
<evidence type="ECO:0000256" key="1">
    <source>
        <dbReference type="SAM" id="Phobius"/>
    </source>
</evidence>
<gene>
    <name evidence="3" type="ORF">R28058_16841</name>
</gene>
<dbReference type="EC" id="2.7.13.3" evidence="3"/>
<reference evidence="3 4" key="1">
    <citation type="submission" date="2015-01" db="EMBL/GenBank/DDBJ databases">
        <authorList>
            <person name="Aslett A.Martin."/>
            <person name="De Silva Nishadi"/>
        </authorList>
    </citation>
    <scope>NUCLEOTIDE SEQUENCE [LARGE SCALE GENOMIC DNA]</scope>
    <source>
        <strain evidence="3 4">R28058</strain>
    </source>
</reference>
<dbReference type="AlphaFoldDB" id="A0A0C7QK93"/>
<feature type="transmembrane region" description="Helical" evidence="1">
    <location>
        <begin position="7"/>
        <end position="27"/>
    </location>
</feature>
<keyword evidence="1" id="KW-1133">Transmembrane helix</keyword>
<dbReference type="Pfam" id="PF14501">
    <property type="entry name" value="HATPase_c_5"/>
    <property type="match status" value="1"/>
</dbReference>
<keyword evidence="3" id="KW-0808">Transferase</keyword>
<dbReference type="EMBL" id="CEKZ01000003">
    <property type="protein sequence ID" value="CEQ03951.1"/>
    <property type="molecule type" value="Genomic_DNA"/>
</dbReference>
<protein>
    <submittedName>
        <fullName evidence="3">Two-component signal transduction sensor histidine kinase</fullName>
        <ecNumber evidence="3">2.7.13.3</ecNumber>
    </submittedName>
</protein>
<dbReference type="RefSeq" id="WP_055342070.1">
    <property type="nucleotide sequence ID" value="NZ_CEKZ01000003.1"/>
</dbReference>
<feature type="transmembrane region" description="Helical" evidence="1">
    <location>
        <begin position="79"/>
        <end position="98"/>
    </location>
</feature>
<feature type="transmembrane region" description="Helical" evidence="1">
    <location>
        <begin position="155"/>
        <end position="175"/>
    </location>
</feature>
<dbReference type="PANTHER" id="PTHR40448:SF1">
    <property type="entry name" value="TWO-COMPONENT SENSOR HISTIDINE KINASE"/>
    <property type="match status" value="1"/>
</dbReference>
<proteinExistence type="predicted"/>
<dbReference type="PANTHER" id="PTHR40448">
    <property type="entry name" value="TWO-COMPONENT SENSOR HISTIDINE KINASE"/>
    <property type="match status" value="1"/>
</dbReference>
<dbReference type="Proteomes" id="UP000049127">
    <property type="component" value="Unassembled WGS sequence"/>
</dbReference>
<dbReference type="GO" id="GO:0042802">
    <property type="term" value="F:identical protein binding"/>
    <property type="evidence" value="ECO:0007669"/>
    <property type="project" value="TreeGrafter"/>
</dbReference>
<evidence type="ECO:0000313" key="3">
    <source>
        <dbReference type="EMBL" id="CEQ03951.1"/>
    </source>
</evidence>
<feature type="transmembrane region" description="Helical" evidence="1">
    <location>
        <begin position="187"/>
        <end position="207"/>
    </location>
</feature>
<dbReference type="CDD" id="cd16935">
    <property type="entry name" value="HATPase_AgrC-ComD-like"/>
    <property type="match status" value="1"/>
</dbReference>
<dbReference type="GO" id="GO:0004673">
    <property type="term" value="F:protein histidine kinase activity"/>
    <property type="evidence" value="ECO:0007669"/>
    <property type="project" value="UniProtKB-EC"/>
</dbReference>
<feature type="domain" description="Sensor histidine kinase NatK-like C-terminal" evidence="2">
    <location>
        <begin position="328"/>
        <end position="434"/>
    </location>
</feature>
<organism evidence="3 4">
    <name type="scientific">Paraclostridium sordellii</name>
    <name type="common">Clostridium sordellii</name>
    <dbReference type="NCBI Taxonomy" id="1505"/>
    <lineage>
        <taxon>Bacteria</taxon>
        <taxon>Bacillati</taxon>
        <taxon>Bacillota</taxon>
        <taxon>Clostridia</taxon>
        <taxon>Peptostreptococcales</taxon>
        <taxon>Peptostreptococcaceae</taxon>
        <taxon>Paraclostridium</taxon>
    </lineage>
</organism>
<accession>A0A0C7QK93</accession>
<dbReference type="InterPro" id="IPR032834">
    <property type="entry name" value="NatK-like_C"/>
</dbReference>
<evidence type="ECO:0000313" key="4">
    <source>
        <dbReference type="Proteomes" id="UP000049127"/>
    </source>
</evidence>
<evidence type="ECO:0000259" key="2">
    <source>
        <dbReference type="Pfam" id="PF14501"/>
    </source>
</evidence>
<dbReference type="InterPro" id="IPR036890">
    <property type="entry name" value="HATPase_C_sf"/>
</dbReference>
<dbReference type="Gene3D" id="3.30.565.10">
    <property type="entry name" value="Histidine kinase-like ATPase, C-terminal domain"/>
    <property type="match status" value="1"/>
</dbReference>
<keyword evidence="1" id="KW-0472">Membrane</keyword>
<feature type="transmembrane region" description="Helical" evidence="1">
    <location>
        <begin position="39"/>
        <end position="56"/>
    </location>
</feature>
<keyword evidence="3" id="KW-0418">Kinase</keyword>
<dbReference type="SUPFAM" id="SSF55874">
    <property type="entry name" value="ATPase domain of HSP90 chaperone/DNA topoisomerase II/histidine kinase"/>
    <property type="match status" value="1"/>
</dbReference>